<dbReference type="RefSeq" id="WP_197958022.1">
    <property type="nucleotide sequence ID" value="NZ_JACCHP010000001.1"/>
</dbReference>
<protein>
    <submittedName>
        <fullName evidence="1">Uncharacterized protein</fullName>
    </submittedName>
</protein>
<proteinExistence type="predicted"/>
<accession>A0ABS0PHF9</accession>
<evidence type="ECO:0000313" key="1">
    <source>
        <dbReference type="EMBL" id="MBH5396633.1"/>
    </source>
</evidence>
<name>A0ABS0PHF9_9BRAD</name>
<organism evidence="1 2">
    <name type="scientific">Bradyrhizobium agreste</name>
    <dbReference type="NCBI Taxonomy" id="2751811"/>
    <lineage>
        <taxon>Bacteria</taxon>
        <taxon>Pseudomonadati</taxon>
        <taxon>Pseudomonadota</taxon>
        <taxon>Alphaproteobacteria</taxon>
        <taxon>Hyphomicrobiales</taxon>
        <taxon>Nitrobacteraceae</taxon>
        <taxon>Bradyrhizobium</taxon>
    </lineage>
</organism>
<dbReference type="EMBL" id="JACCHP010000001">
    <property type="protein sequence ID" value="MBH5396633.1"/>
    <property type="molecule type" value="Genomic_DNA"/>
</dbReference>
<gene>
    <name evidence="1" type="ORF">HZZ13_02315</name>
</gene>
<dbReference type="Proteomes" id="UP000807370">
    <property type="component" value="Unassembled WGS sequence"/>
</dbReference>
<comment type="caution">
    <text evidence="1">The sequence shown here is derived from an EMBL/GenBank/DDBJ whole genome shotgun (WGS) entry which is preliminary data.</text>
</comment>
<sequence>MARKKDVAKKKRTIRSTAKLTTLDDFLGEKGVYGDSALNSSSSRGGGPR</sequence>
<evidence type="ECO:0000313" key="2">
    <source>
        <dbReference type="Proteomes" id="UP000807370"/>
    </source>
</evidence>
<reference evidence="1 2" key="1">
    <citation type="submission" date="2020-07" db="EMBL/GenBank/DDBJ databases">
        <title>Bradyrhizobium diversity isolated from nodules of indigenous legumes of Western Australia.</title>
        <authorList>
            <person name="Klepa M.S."/>
        </authorList>
    </citation>
    <scope>NUCLEOTIDE SEQUENCE [LARGE SCALE GENOMIC DNA]</scope>
    <source>
        <strain evidence="1 2">CNPSo 4010</strain>
    </source>
</reference>
<keyword evidence="2" id="KW-1185">Reference proteome</keyword>